<dbReference type="Proteomes" id="UP000515908">
    <property type="component" value="Chromosome 01"/>
</dbReference>
<evidence type="ECO:0000313" key="3">
    <source>
        <dbReference type="Proteomes" id="UP000515908"/>
    </source>
</evidence>
<feature type="compositionally biased region" description="Basic and acidic residues" evidence="1">
    <location>
        <begin position="173"/>
        <end position="185"/>
    </location>
</feature>
<feature type="compositionally biased region" description="Polar residues" evidence="1">
    <location>
        <begin position="673"/>
        <end position="688"/>
    </location>
</feature>
<feature type="compositionally biased region" description="Polar residues" evidence="1">
    <location>
        <begin position="591"/>
        <end position="609"/>
    </location>
</feature>
<reference evidence="2 3" key="1">
    <citation type="submission" date="2020-08" db="EMBL/GenBank/DDBJ databases">
        <authorList>
            <person name="Newling K."/>
            <person name="Davey J."/>
            <person name="Forrester S."/>
        </authorList>
    </citation>
    <scope>NUCLEOTIDE SEQUENCE [LARGE SCALE GENOMIC DNA]</scope>
    <source>
        <strain evidence="3">Crithidia deanei Carvalho (ATCC PRA-265)</strain>
    </source>
</reference>
<name>A0A7G2C225_9TRYP</name>
<sequence>MVPAGPTPPPPGASSSLLSLQTQSNASEGEEEKKEKEEEDKWSFEREHELRFLPPELRGEGGAAPTSADPTPGQEEEEMEDLPEEEGEENETSINNYYEFSKYIFQNIPRATDLPKVKSQRTRRGCRRIRGGNHNSSSHSDPNTTVGGIASDTDLMERMEELLVYKEENRELMRSAERGMERSTSPDHTNPQEELDELKEAFNNSGVRRGRRGMRRAASEHNRPHNEEDNHTTAKEEEEEAAKAADSPPGQPVEGTLSSQSPINHGMDTSAPSPVTLPMEESAPTPPEAGGTSPLEASQEGTEPPAVDNASVTSTATTGSANSLQYYTFCQEEEMTKAKTDETGKKKKSKKRKSSKVESTDVPALGLPTTKSKTSRYVIKHTPRGSTGGRRISAPVVEGKLGNIHYNNKAKEQTEFMATVMQALAERNPTAGGDLHIEGKQLPLARRDTFPKNKRRKTFSSFNTSAAANNNNNNTTVERPRRVTLPPTQTSHPNSPDDTITAESPLISSSFLTVHQNLTERKERYKMMEEIYVNNNNTSNSPVHAAGFTVEATPPGLDSLSPNRNHNNNSNTNLLSPQNEVEAVGSGSLVGINSNPNNTAGASEPTSEGASPANPVYLPPPAVSPSNTRRKVVLQTRVTPKISATPSNNNNKEADATNNSNAGTPTRRRGKEANNNSNSPPAQHVSLQTNNNNNTTTNATSSNNNSNTNSAVRRRASLGEGNILSLPKRQ</sequence>
<feature type="compositionally biased region" description="Basic residues" evidence="1">
    <location>
        <begin position="345"/>
        <end position="354"/>
    </location>
</feature>
<feature type="compositionally biased region" description="Polar residues" evidence="1">
    <location>
        <begin position="636"/>
        <end position="646"/>
    </location>
</feature>
<dbReference type="PANTHER" id="PTHR16148">
    <property type="entry name" value="NF-KAPPA-B-REPRESSING FACTOR-RELATED"/>
    <property type="match status" value="1"/>
</dbReference>
<evidence type="ECO:0000313" key="2">
    <source>
        <dbReference type="EMBL" id="CAD2212783.1"/>
    </source>
</evidence>
<dbReference type="GO" id="GO:0005654">
    <property type="term" value="C:nucleoplasm"/>
    <property type="evidence" value="ECO:0007669"/>
    <property type="project" value="TreeGrafter"/>
</dbReference>
<feature type="compositionally biased region" description="Low complexity" evidence="1">
    <location>
        <begin position="647"/>
        <end position="661"/>
    </location>
</feature>
<dbReference type="EMBL" id="LR877145">
    <property type="protein sequence ID" value="CAD2212783.1"/>
    <property type="molecule type" value="Genomic_DNA"/>
</dbReference>
<feature type="compositionally biased region" description="Acidic residues" evidence="1">
    <location>
        <begin position="74"/>
        <end position="91"/>
    </location>
</feature>
<feature type="compositionally biased region" description="Basic and acidic residues" evidence="1">
    <location>
        <begin position="217"/>
        <end position="235"/>
    </location>
</feature>
<feature type="compositionally biased region" description="Pro residues" evidence="1">
    <location>
        <begin position="1"/>
        <end position="12"/>
    </location>
</feature>
<feature type="region of interest" description="Disordered" evidence="1">
    <location>
        <begin position="453"/>
        <end position="504"/>
    </location>
</feature>
<gene>
    <name evidence="2" type="ORF">ADEAN_000019500</name>
</gene>
<keyword evidence="3" id="KW-1185">Reference proteome</keyword>
<dbReference type="GO" id="GO:0005730">
    <property type="term" value="C:nucleolus"/>
    <property type="evidence" value="ECO:0007669"/>
    <property type="project" value="TreeGrafter"/>
</dbReference>
<accession>A0A7G2C225</accession>
<feature type="compositionally biased region" description="Low complexity" evidence="1">
    <location>
        <begin position="559"/>
        <end position="579"/>
    </location>
</feature>
<feature type="region of interest" description="Disordered" evidence="1">
    <location>
        <begin position="1"/>
        <end position="95"/>
    </location>
</feature>
<feature type="region of interest" description="Disordered" evidence="1">
    <location>
        <begin position="336"/>
        <end position="372"/>
    </location>
</feature>
<organism evidence="2 3">
    <name type="scientific">Angomonas deanei</name>
    <dbReference type="NCBI Taxonomy" id="59799"/>
    <lineage>
        <taxon>Eukaryota</taxon>
        <taxon>Discoba</taxon>
        <taxon>Euglenozoa</taxon>
        <taxon>Kinetoplastea</taxon>
        <taxon>Metakinetoplastina</taxon>
        <taxon>Trypanosomatida</taxon>
        <taxon>Trypanosomatidae</taxon>
        <taxon>Strigomonadinae</taxon>
        <taxon>Angomonas</taxon>
    </lineage>
</organism>
<feature type="compositionally biased region" description="Low complexity" evidence="1">
    <location>
        <begin position="459"/>
        <end position="476"/>
    </location>
</feature>
<evidence type="ECO:0000256" key="1">
    <source>
        <dbReference type="SAM" id="MobiDB-lite"/>
    </source>
</evidence>
<feature type="compositionally biased region" description="Polar residues" evidence="1">
    <location>
        <begin position="133"/>
        <end position="146"/>
    </location>
</feature>
<feature type="region of interest" description="Disordered" evidence="1">
    <location>
        <begin position="173"/>
        <end position="316"/>
    </location>
</feature>
<feature type="region of interest" description="Disordered" evidence="1">
    <location>
        <begin position="538"/>
        <end position="730"/>
    </location>
</feature>
<feature type="compositionally biased region" description="Polar residues" evidence="1">
    <location>
        <begin position="486"/>
        <end position="504"/>
    </location>
</feature>
<feature type="compositionally biased region" description="Basic residues" evidence="1">
    <location>
        <begin position="118"/>
        <end position="131"/>
    </location>
</feature>
<dbReference type="PANTHER" id="PTHR16148:SF14">
    <property type="entry name" value="MYND-TYPE DOMAIN-CONTAINING PROTEIN"/>
    <property type="match status" value="1"/>
</dbReference>
<proteinExistence type="predicted"/>
<feature type="region of interest" description="Disordered" evidence="1">
    <location>
        <begin position="115"/>
        <end position="149"/>
    </location>
</feature>
<protein>
    <submittedName>
        <fullName evidence="2">Uncharacterized protein</fullName>
    </submittedName>
</protein>
<dbReference type="VEuPathDB" id="TriTrypDB:ADEAN_000019500"/>
<feature type="compositionally biased region" description="Low complexity" evidence="1">
    <location>
        <begin position="689"/>
        <end position="711"/>
    </location>
</feature>
<dbReference type="AlphaFoldDB" id="A0A7G2C225"/>
<feature type="compositionally biased region" description="Basic and acidic residues" evidence="1">
    <location>
        <begin position="31"/>
        <end position="51"/>
    </location>
</feature>